<organism evidence="1">
    <name type="scientific">Podoviridae sp. ctsfx1</name>
    <dbReference type="NCBI Taxonomy" id="2825281"/>
    <lineage>
        <taxon>Viruses</taxon>
        <taxon>Duplodnaviria</taxon>
        <taxon>Heunggongvirae</taxon>
        <taxon>Uroviricota</taxon>
        <taxon>Caudoviricetes</taxon>
    </lineage>
</organism>
<dbReference type="EMBL" id="BK015610">
    <property type="protein sequence ID" value="DAE15704.1"/>
    <property type="molecule type" value="Genomic_DNA"/>
</dbReference>
<evidence type="ECO:0000313" key="1">
    <source>
        <dbReference type="EMBL" id="DAE15704.1"/>
    </source>
</evidence>
<sequence>MNEDIERLKDVIYKLIGENRGLRFVAGVPEKNYELRGCELYCGNEPCHNSNEKNSGCIILDIRTGKRVV</sequence>
<proteinExistence type="predicted"/>
<accession>A0A8S5Q9J7</accession>
<reference evidence="1" key="1">
    <citation type="journal article" date="2021" name="Proc. Natl. Acad. Sci. U.S.A.">
        <title>A Catalog of Tens of Thousands of Viruses from Human Metagenomes Reveals Hidden Associations with Chronic Diseases.</title>
        <authorList>
            <person name="Tisza M.J."/>
            <person name="Buck C.B."/>
        </authorList>
    </citation>
    <scope>NUCLEOTIDE SEQUENCE</scope>
    <source>
        <strain evidence="1">Ctsfx1</strain>
    </source>
</reference>
<name>A0A8S5Q9J7_9CAUD</name>
<protein>
    <submittedName>
        <fullName evidence="1">tRNA-specific adenosine deaminase</fullName>
    </submittedName>
</protein>